<evidence type="ECO:0000256" key="2">
    <source>
        <dbReference type="SAM" id="Phobius"/>
    </source>
</evidence>
<accession>A0A9I9EBP6</accession>
<keyword evidence="2" id="KW-0812">Transmembrane</keyword>
<feature type="region of interest" description="Disordered" evidence="1">
    <location>
        <begin position="1"/>
        <end position="27"/>
    </location>
</feature>
<keyword evidence="2" id="KW-0472">Membrane</keyword>
<organism evidence="3">
    <name type="scientific">Cucumis melo</name>
    <name type="common">Muskmelon</name>
    <dbReference type="NCBI Taxonomy" id="3656"/>
    <lineage>
        <taxon>Eukaryota</taxon>
        <taxon>Viridiplantae</taxon>
        <taxon>Streptophyta</taxon>
        <taxon>Embryophyta</taxon>
        <taxon>Tracheophyta</taxon>
        <taxon>Spermatophyta</taxon>
        <taxon>Magnoliopsida</taxon>
        <taxon>eudicotyledons</taxon>
        <taxon>Gunneridae</taxon>
        <taxon>Pentapetalae</taxon>
        <taxon>rosids</taxon>
        <taxon>fabids</taxon>
        <taxon>Cucurbitales</taxon>
        <taxon>Cucurbitaceae</taxon>
        <taxon>Benincaseae</taxon>
        <taxon>Cucumis</taxon>
    </lineage>
</organism>
<evidence type="ECO:0000313" key="3">
    <source>
        <dbReference type="EnsemblPlants" id="MELO3C031572.2.1"/>
    </source>
</evidence>
<feature type="transmembrane region" description="Helical" evidence="2">
    <location>
        <begin position="99"/>
        <end position="119"/>
    </location>
</feature>
<evidence type="ECO:0000256" key="1">
    <source>
        <dbReference type="SAM" id="MobiDB-lite"/>
    </source>
</evidence>
<reference evidence="3" key="1">
    <citation type="submission" date="2023-03" db="UniProtKB">
        <authorList>
            <consortium name="EnsemblPlants"/>
        </authorList>
    </citation>
    <scope>IDENTIFICATION</scope>
</reference>
<keyword evidence="2" id="KW-1133">Transmembrane helix</keyword>
<name>A0A9I9EBP6_CUCME</name>
<feature type="transmembrane region" description="Helical" evidence="2">
    <location>
        <begin position="58"/>
        <end position="78"/>
    </location>
</feature>
<protein>
    <submittedName>
        <fullName evidence="3">Uncharacterized protein</fullName>
    </submittedName>
</protein>
<proteinExistence type="predicted"/>
<feature type="compositionally biased region" description="Basic and acidic residues" evidence="1">
    <location>
        <begin position="1"/>
        <end position="17"/>
    </location>
</feature>
<dbReference type="EnsemblPlants" id="MELO3C031572.2.1">
    <property type="protein sequence ID" value="MELO3C031572.2.1"/>
    <property type="gene ID" value="MELO3C031572.2"/>
</dbReference>
<dbReference type="AlphaFoldDB" id="A0A9I9EBP6"/>
<sequence>MAKEELIPDHEKQHQEGEASPPPPFRLREPAAEVASVVVVVVVEAAAARLRACSSSSLSSIFTSILLGCLLSISLRLVCLLCSEQMKQKRFEGKLGKKMLFHTSNYILLPILSLFNPWICLQMKLVIG</sequence>
<dbReference type="Gramene" id="MELO3C031572.2.1">
    <property type="protein sequence ID" value="MELO3C031572.2.1"/>
    <property type="gene ID" value="MELO3C031572.2"/>
</dbReference>